<feature type="transmembrane region" description="Helical" evidence="1">
    <location>
        <begin position="9"/>
        <end position="29"/>
    </location>
</feature>
<evidence type="ECO:0000256" key="1">
    <source>
        <dbReference type="SAM" id="Phobius"/>
    </source>
</evidence>
<name>A0A1I3NA40_9SPIR</name>
<keyword evidence="3" id="KW-1185">Reference proteome</keyword>
<keyword evidence="1" id="KW-1133">Transmembrane helix</keyword>
<dbReference type="RefSeq" id="WP_074933622.1">
    <property type="nucleotide sequence ID" value="NZ_FORI01000013.1"/>
</dbReference>
<keyword evidence="1" id="KW-0472">Membrane</keyword>
<gene>
    <name evidence="2" type="ORF">SAMN04487775_11336</name>
</gene>
<evidence type="ECO:0000313" key="2">
    <source>
        <dbReference type="EMBL" id="SFJ06201.1"/>
    </source>
</evidence>
<protein>
    <submittedName>
        <fullName evidence="2">Uncharacterized protein</fullName>
    </submittedName>
</protein>
<sequence>MNHKNIMKLLAAVFAFSIFSSMLVLFTKLPGNPEIFFTVFFSVLIIACIVFFKREDFVKDKLRKASYVKVIGQNLIICKNRPAVKRKSLFLKVSIITLLASVFGKKK</sequence>
<proteinExistence type="predicted"/>
<organism evidence="2 3">
    <name type="scientific">Treponema bryantii</name>
    <dbReference type="NCBI Taxonomy" id="163"/>
    <lineage>
        <taxon>Bacteria</taxon>
        <taxon>Pseudomonadati</taxon>
        <taxon>Spirochaetota</taxon>
        <taxon>Spirochaetia</taxon>
        <taxon>Spirochaetales</taxon>
        <taxon>Treponemataceae</taxon>
        <taxon>Treponema</taxon>
    </lineage>
</organism>
<dbReference type="OrthoDB" id="9882129at2"/>
<evidence type="ECO:0000313" key="3">
    <source>
        <dbReference type="Proteomes" id="UP000182737"/>
    </source>
</evidence>
<accession>A0A1I3NA40</accession>
<dbReference type="Proteomes" id="UP000182737">
    <property type="component" value="Unassembled WGS sequence"/>
</dbReference>
<keyword evidence="1" id="KW-0812">Transmembrane</keyword>
<reference evidence="3" key="1">
    <citation type="submission" date="2016-10" db="EMBL/GenBank/DDBJ databases">
        <authorList>
            <person name="Varghese N."/>
            <person name="Submissions S."/>
        </authorList>
    </citation>
    <scope>NUCLEOTIDE SEQUENCE [LARGE SCALE GENOMIC DNA]</scope>
    <source>
        <strain evidence="3">XBD1002</strain>
    </source>
</reference>
<dbReference type="AlphaFoldDB" id="A0A1I3NA40"/>
<feature type="transmembrane region" description="Helical" evidence="1">
    <location>
        <begin position="35"/>
        <end position="52"/>
    </location>
</feature>
<dbReference type="EMBL" id="FORI01000013">
    <property type="protein sequence ID" value="SFJ06201.1"/>
    <property type="molecule type" value="Genomic_DNA"/>
</dbReference>